<name>A0A2V1JNK3_EUBRA</name>
<keyword evidence="2" id="KW-1185">Reference proteome</keyword>
<evidence type="ECO:0000313" key="2">
    <source>
        <dbReference type="Proteomes" id="UP000245288"/>
    </source>
</evidence>
<protein>
    <submittedName>
        <fullName evidence="1">Uncharacterized protein</fullName>
    </submittedName>
</protein>
<sequence length="188" mass="21529">MANRKIENLLEVYSNISMAREIAHATLLELSNNMDENNDRYIVLGVIDQLKIIGEALELFDETMTVKSNVTNDTPDIYNSSELMKMIGKSNASATHVEEIQDIANAKNITDSDALMFGCDTFNCGFIYGKREERANKQETDALTQDDNTTKSTDEKEWYKEKIIEKIKQCDDLHWIRTIYAYLKGLLK</sequence>
<dbReference type="Proteomes" id="UP000245288">
    <property type="component" value="Unassembled WGS sequence"/>
</dbReference>
<evidence type="ECO:0000313" key="1">
    <source>
        <dbReference type="EMBL" id="PWE85676.1"/>
    </source>
</evidence>
<reference evidence="1 2" key="1">
    <citation type="submission" date="2014-09" db="EMBL/GenBank/DDBJ databases">
        <title>Butyrate-producing bacteria isolated from human gut.</title>
        <authorList>
            <person name="Zhang Q."/>
            <person name="Zhao L."/>
        </authorList>
    </citation>
    <scope>NUCLEOTIDE SEQUENCE [LARGE SCALE GENOMIC DNA]</scope>
    <source>
        <strain evidence="1 2">21</strain>
    </source>
</reference>
<organism evidence="1 2">
    <name type="scientific">Eubacterium ramulus</name>
    <dbReference type="NCBI Taxonomy" id="39490"/>
    <lineage>
        <taxon>Bacteria</taxon>
        <taxon>Bacillati</taxon>
        <taxon>Bacillota</taxon>
        <taxon>Clostridia</taxon>
        <taxon>Eubacteriales</taxon>
        <taxon>Eubacteriaceae</taxon>
        <taxon>Eubacterium</taxon>
    </lineage>
</organism>
<accession>A0A2V1JNK3</accession>
<dbReference type="EMBL" id="JRFU01000164">
    <property type="protein sequence ID" value="PWE85676.1"/>
    <property type="molecule type" value="Genomic_DNA"/>
</dbReference>
<proteinExistence type="predicted"/>
<dbReference type="RefSeq" id="WP_109216612.1">
    <property type="nucleotide sequence ID" value="NZ_JRFU01000164.1"/>
</dbReference>
<comment type="caution">
    <text evidence="1">The sequence shown here is derived from an EMBL/GenBank/DDBJ whole genome shotgun (WGS) entry which is preliminary data.</text>
</comment>
<dbReference type="AlphaFoldDB" id="A0A2V1JNK3"/>
<gene>
    <name evidence="1" type="ORF">LG34_14580</name>
</gene>